<feature type="domain" description="F-box" evidence="1">
    <location>
        <begin position="10"/>
        <end position="50"/>
    </location>
</feature>
<dbReference type="SMART" id="SM00256">
    <property type="entry name" value="FBOX"/>
    <property type="match status" value="1"/>
</dbReference>
<dbReference type="Gene3D" id="1.20.1280.50">
    <property type="match status" value="1"/>
</dbReference>
<dbReference type="Proteomes" id="UP000696485">
    <property type="component" value="Unassembled WGS sequence"/>
</dbReference>
<dbReference type="AlphaFoldDB" id="A0A9P5S9W1"/>
<comment type="caution">
    <text evidence="2">The sequence shown here is derived from an EMBL/GenBank/DDBJ whole genome shotgun (WGS) entry which is preliminary data.</text>
</comment>
<sequence>MSTTPTSSQLPIELIIQIAKHIDGPTVAVFLQVCRQWRDFFSHLRLRDISKSHWHQPKFPLRDTVQLRETKLAPVLCHVQSLEWFTNTALTAPPSSSGIEYTCRRQRQYPGERQLLGLMSTTLSSLTFGHREIDRRTPFKLRFTYGRARWNRKNRPQAILPAPDTPCDANIPPNINNNTTATTATAHPRLNVRRPATSNVLQIVLPCIASLERLTYLRLDLHQNRVPTFIPPLHWLLLLSRLEELQLEGTAALFRLPARKALIQSAPRRMRVLKIQMLDIVFVECSPRLKELRLHHVSYRDYHLPATITPSTTPLGLWCPDLEALTLTGFSSRSQAPEQTAMISSLKRLKSLVAGVSDVRALGDPAGAQSLFCGPEMAVTLSNLLRTRPKLKRLLVPLARCDPRELFALHPALARESESWEPACADELAELSIGLNLKVLSIRSVDIDRQAAVEEIACAGGRMNMERLTMMDSRAAAWQDYELAQWLELLLELMYRYLKLLKPDNLAEIREWMVELGFWHVELGWENWRMIKY</sequence>
<evidence type="ECO:0000313" key="2">
    <source>
        <dbReference type="EMBL" id="KAF9322993.1"/>
    </source>
</evidence>
<dbReference type="CDD" id="cd09917">
    <property type="entry name" value="F-box_SF"/>
    <property type="match status" value="1"/>
</dbReference>
<accession>A0A9P5S9W1</accession>
<dbReference type="SUPFAM" id="SSF52047">
    <property type="entry name" value="RNI-like"/>
    <property type="match status" value="1"/>
</dbReference>
<protein>
    <recommendedName>
        <fullName evidence="1">F-box domain-containing protein</fullName>
    </recommendedName>
</protein>
<organism evidence="2 3">
    <name type="scientific">Podila minutissima</name>
    <dbReference type="NCBI Taxonomy" id="64525"/>
    <lineage>
        <taxon>Eukaryota</taxon>
        <taxon>Fungi</taxon>
        <taxon>Fungi incertae sedis</taxon>
        <taxon>Mucoromycota</taxon>
        <taxon>Mortierellomycotina</taxon>
        <taxon>Mortierellomycetes</taxon>
        <taxon>Mortierellales</taxon>
        <taxon>Mortierellaceae</taxon>
        <taxon>Podila</taxon>
    </lineage>
</organism>
<reference evidence="2" key="1">
    <citation type="journal article" date="2020" name="Fungal Divers.">
        <title>Resolving the Mortierellaceae phylogeny through synthesis of multi-gene phylogenetics and phylogenomics.</title>
        <authorList>
            <person name="Vandepol N."/>
            <person name="Liber J."/>
            <person name="Desiro A."/>
            <person name="Na H."/>
            <person name="Kennedy M."/>
            <person name="Barry K."/>
            <person name="Grigoriev I.V."/>
            <person name="Miller A.N."/>
            <person name="O'Donnell K."/>
            <person name="Stajich J.E."/>
            <person name="Bonito G."/>
        </authorList>
    </citation>
    <scope>NUCLEOTIDE SEQUENCE</scope>
    <source>
        <strain evidence="2">NVP1</strain>
    </source>
</reference>
<dbReference type="InterPro" id="IPR036047">
    <property type="entry name" value="F-box-like_dom_sf"/>
</dbReference>
<dbReference type="SUPFAM" id="SSF81383">
    <property type="entry name" value="F-box domain"/>
    <property type="match status" value="1"/>
</dbReference>
<dbReference type="InterPro" id="IPR001810">
    <property type="entry name" value="F-box_dom"/>
</dbReference>
<name>A0A9P5S9W1_9FUNG</name>
<dbReference type="EMBL" id="JAAAUY010001397">
    <property type="protein sequence ID" value="KAF9322993.1"/>
    <property type="molecule type" value="Genomic_DNA"/>
</dbReference>
<evidence type="ECO:0000313" key="3">
    <source>
        <dbReference type="Proteomes" id="UP000696485"/>
    </source>
</evidence>
<evidence type="ECO:0000259" key="1">
    <source>
        <dbReference type="SMART" id="SM00256"/>
    </source>
</evidence>
<dbReference type="Pfam" id="PF00646">
    <property type="entry name" value="F-box"/>
    <property type="match status" value="1"/>
</dbReference>
<keyword evidence="3" id="KW-1185">Reference proteome</keyword>
<gene>
    <name evidence="2" type="ORF">BG006_001858</name>
</gene>
<proteinExistence type="predicted"/>